<comment type="caution">
    <text evidence="2">The sequence shown here is derived from an EMBL/GenBank/DDBJ whole genome shotgun (WGS) entry which is preliminary data.</text>
</comment>
<feature type="transmembrane region" description="Helical" evidence="1">
    <location>
        <begin position="6"/>
        <end position="24"/>
    </location>
</feature>
<accession>A0A0E1XBE6</accession>
<keyword evidence="1" id="KW-1133">Transmembrane helix</keyword>
<keyword evidence="1" id="KW-0472">Membrane</keyword>
<dbReference type="Proteomes" id="UP000003455">
    <property type="component" value="Chromosome"/>
</dbReference>
<evidence type="ECO:0000256" key="1">
    <source>
        <dbReference type="SAM" id="Phobius"/>
    </source>
</evidence>
<evidence type="ECO:0000313" key="2">
    <source>
        <dbReference type="EMBL" id="EFH96662.1"/>
    </source>
</evidence>
<proteinExistence type="predicted"/>
<keyword evidence="1" id="KW-0812">Transmembrane</keyword>
<organism evidence="2">
    <name type="scientific">Staphylococcus aureus subsp. aureus MN8</name>
    <dbReference type="NCBI Taxonomy" id="548470"/>
    <lineage>
        <taxon>Bacteria</taxon>
        <taxon>Bacillati</taxon>
        <taxon>Bacillota</taxon>
        <taxon>Bacilli</taxon>
        <taxon>Bacillales</taxon>
        <taxon>Staphylococcaceae</taxon>
        <taxon>Staphylococcus</taxon>
    </lineage>
</organism>
<dbReference type="EMBL" id="ACJA02000001">
    <property type="protein sequence ID" value="EFH96662.1"/>
    <property type="molecule type" value="Genomic_DNA"/>
</dbReference>
<name>A0A0E1XBE6_STAAU</name>
<gene>
    <name evidence="2" type="ORF">HMPREF0769_10664</name>
</gene>
<sequence>MSKEHLHFIIFSDLLNFYIINYFLIFQNSDKFVKCITNPFIYLEIHVILDL</sequence>
<dbReference type="AlphaFoldDB" id="A0A0E1XBE6"/>
<protein>
    <submittedName>
        <fullName evidence="2">Uncharacterized protein</fullName>
    </submittedName>
</protein>
<dbReference type="HOGENOM" id="CLU_3104033_0_0_9"/>
<reference evidence="2" key="1">
    <citation type="submission" date="2010-05" db="EMBL/GenBank/DDBJ databases">
        <authorList>
            <person name="Muzny D."/>
            <person name="Qin X."/>
            <person name="Buhay C."/>
            <person name="Dugan-Rocha S."/>
            <person name="Ding Y."/>
            <person name="Chen G."/>
            <person name="Hawes A."/>
            <person name="Holder M."/>
            <person name="Jhangiani S."/>
            <person name="Johnson A."/>
            <person name="Khan Z."/>
            <person name="Li Z."/>
            <person name="Liu W."/>
            <person name="Liu X."/>
            <person name="Perez L."/>
            <person name="Shen H."/>
            <person name="Wang Q."/>
            <person name="Watt J."/>
            <person name="Xi L."/>
            <person name="Xin Y."/>
            <person name="Zhou J."/>
            <person name="Deng J."/>
            <person name="Jiang H."/>
            <person name="Liu Y."/>
            <person name="Qu J."/>
            <person name="Song X.-Z."/>
            <person name="Zhang L."/>
            <person name="Villasana D."/>
            <person name="Johnson A."/>
            <person name="Liu J."/>
            <person name="Liyanage D."/>
            <person name="Lorensuhewa L."/>
            <person name="Robinson T."/>
            <person name="Song A."/>
            <person name="Song B.-B."/>
            <person name="Dinh H."/>
            <person name="Thornton R."/>
            <person name="Coyle M."/>
            <person name="Francisco L."/>
            <person name="Jackson L."/>
            <person name="Javaid M."/>
            <person name="Korchina V."/>
            <person name="Kovar C."/>
            <person name="Mata R."/>
            <person name="Mathew T."/>
            <person name="Ngo R."/>
            <person name="Nguyen L."/>
            <person name="Nguyen N."/>
            <person name="Okwuonu G."/>
            <person name="Ongeri F."/>
            <person name="Pham C."/>
            <person name="Simmons D."/>
            <person name="Wilczek-Boney K."/>
            <person name="Hale W."/>
            <person name="Jakkamsetti A."/>
            <person name="Pham P."/>
            <person name="Ruth R."/>
            <person name="San Lucas F."/>
            <person name="Warren J."/>
            <person name="Zhang J."/>
            <person name="Zhao Z."/>
            <person name="Zhou C."/>
            <person name="Zhu D."/>
            <person name="Lee S."/>
            <person name="Bess C."/>
            <person name="Blankenburg K."/>
            <person name="Forbes L."/>
            <person name="Fu Q."/>
            <person name="Gubbala S."/>
            <person name="Hirani K."/>
            <person name="Jayaseelan J.C."/>
            <person name="Lara F."/>
            <person name="Munidasa M."/>
            <person name="Palculict T."/>
            <person name="Patil S."/>
            <person name="Pu L.-L."/>
            <person name="Saada N."/>
            <person name="Tang L."/>
            <person name="Weissenberger G."/>
            <person name="Zhu Y."/>
            <person name="Hemphill L."/>
            <person name="Shang Y."/>
            <person name="Youmans B."/>
            <person name="Ayvaz T."/>
            <person name="Ross M."/>
            <person name="Santibanez J."/>
            <person name="Aqrawi P."/>
            <person name="Gross S."/>
            <person name="Joshi V."/>
            <person name="Fowler G."/>
            <person name="Nazareth L."/>
            <person name="Reid J."/>
            <person name="Worley K."/>
            <person name="Petrosino J."/>
            <person name="Highlander S."/>
            <person name="Gibbs R."/>
        </authorList>
    </citation>
    <scope>NUCLEOTIDE SEQUENCE [LARGE SCALE GENOMIC DNA]</scope>
    <source>
        <strain evidence="2">MN8</strain>
    </source>
</reference>